<evidence type="ECO:0000313" key="2">
    <source>
        <dbReference type="EMBL" id="ASY63546.1"/>
    </source>
</evidence>
<protein>
    <submittedName>
        <fullName evidence="2">Uncharacterized protein</fullName>
    </submittedName>
</protein>
<organism evidence="2 3">
    <name type="scientific">Sinorhizobium sojae CCBAU 05684</name>
    <dbReference type="NCBI Taxonomy" id="716928"/>
    <lineage>
        <taxon>Bacteria</taxon>
        <taxon>Pseudomonadati</taxon>
        <taxon>Pseudomonadota</taxon>
        <taxon>Alphaproteobacteria</taxon>
        <taxon>Hyphomicrobiales</taxon>
        <taxon>Rhizobiaceae</taxon>
        <taxon>Sinorhizobium/Ensifer group</taxon>
        <taxon>Sinorhizobium</taxon>
    </lineage>
</organism>
<dbReference type="AlphaFoldDB" id="A0A249PCJ3"/>
<proteinExistence type="predicted"/>
<sequence length="72" mass="7822">MAGEAESWSGAPRLPLQDGRRASRLQRADGWLVARGSTQFEAGSPVYVTLNAVMYAETDGLLQTHLETDLDS</sequence>
<evidence type="ECO:0000256" key="1">
    <source>
        <dbReference type="SAM" id="MobiDB-lite"/>
    </source>
</evidence>
<gene>
    <name evidence="2" type="ORF">SJ05684_c21050</name>
</gene>
<dbReference type="EMBL" id="CP023067">
    <property type="protein sequence ID" value="ASY63546.1"/>
    <property type="molecule type" value="Genomic_DNA"/>
</dbReference>
<dbReference type="Proteomes" id="UP000217211">
    <property type="component" value="Chromosome"/>
</dbReference>
<reference evidence="2 3" key="1">
    <citation type="submission" date="2017-08" db="EMBL/GenBank/DDBJ databases">
        <title>Multipartite genome sequences of Sinorhizobium species nodulating soybeans.</title>
        <authorList>
            <person name="Tian C.F."/>
        </authorList>
    </citation>
    <scope>NUCLEOTIDE SEQUENCE [LARGE SCALE GENOMIC DNA]</scope>
    <source>
        <strain evidence="2 3">CCBAU 05684</strain>
    </source>
</reference>
<feature type="region of interest" description="Disordered" evidence="1">
    <location>
        <begin position="1"/>
        <end position="21"/>
    </location>
</feature>
<evidence type="ECO:0000313" key="3">
    <source>
        <dbReference type="Proteomes" id="UP000217211"/>
    </source>
</evidence>
<keyword evidence="3" id="KW-1185">Reference proteome</keyword>
<dbReference type="KEGG" id="esj:SJ05684_c21050"/>
<accession>A0A249PCJ3</accession>
<name>A0A249PCJ3_9HYPH</name>